<reference evidence="11 12" key="1">
    <citation type="submission" date="2024-06" db="EMBL/GenBank/DDBJ databases">
        <authorList>
            <person name="Li F."/>
        </authorList>
    </citation>
    <scope>NUCLEOTIDE SEQUENCE [LARGE SCALE GENOMIC DNA]</scope>
    <source>
        <strain evidence="11 12">GXAS 311</strain>
    </source>
</reference>
<evidence type="ECO:0000256" key="6">
    <source>
        <dbReference type="ARBA" id="ARBA00023186"/>
    </source>
</evidence>
<keyword evidence="5" id="KW-0472">Membrane</keyword>
<name>A0ABV2BWF9_9GAMM</name>
<protein>
    <recommendedName>
        <fullName evidence="8">Ancillary SecYEG translocon subunit</fullName>
    </recommendedName>
</protein>
<evidence type="ECO:0000256" key="7">
    <source>
        <dbReference type="ARBA" id="ARBA00024197"/>
    </source>
</evidence>
<proteinExistence type="inferred from homology"/>
<keyword evidence="2" id="KW-1003">Cell membrane</keyword>
<organism evidence="11 12">
    <name type="scientific">Aliikangiella maris</name>
    <dbReference type="NCBI Taxonomy" id="3162458"/>
    <lineage>
        <taxon>Bacteria</taxon>
        <taxon>Pseudomonadati</taxon>
        <taxon>Pseudomonadota</taxon>
        <taxon>Gammaproteobacteria</taxon>
        <taxon>Oceanospirillales</taxon>
        <taxon>Pleioneaceae</taxon>
        <taxon>Aliikangiella</taxon>
    </lineage>
</organism>
<keyword evidence="12" id="KW-1185">Reference proteome</keyword>
<feature type="compositionally biased region" description="Polar residues" evidence="9">
    <location>
        <begin position="241"/>
        <end position="264"/>
    </location>
</feature>
<feature type="domain" description="Ancillary SecYEG translocon subunit/Cell division coordinator CpoB TPR" evidence="10">
    <location>
        <begin position="14"/>
        <end position="206"/>
    </location>
</feature>
<evidence type="ECO:0000256" key="9">
    <source>
        <dbReference type="SAM" id="MobiDB-lite"/>
    </source>
</evidence>
<dbReference type="EMBL" id="JBEVCJ010000019">
    <property type="protein sequence ID" value="MET1256260.1"/>
    <property type="molecule type" value="Genomic_DNA"/>
</dbReference>
<evidence type="ECO:0000256" key="3">
    <source>
        <dbReference type="ARBA" id="ARBA00022692"/>
    </source>
</evidence>
<sequence>MSYDTEEQQIEKLKEWWSENGTPLVIGAVLGLAGFAGWKFWDEKQSTYQAAASDMYIKVTETLKTDTKDGLTERAQAVKDQYPDSSYAVLSALHLAKLAIDKEELDEAINELNWIIKEHADNELANIAKIRLARIYIQQDKANDALKLLDANNESGYYELAHLVKGDALLALGKKDEALTAYKIAKTDEEVVSRHPSLQFKIDQLSQPSTEAVMVSIAATTTPTDSDSSENPSSAEETTDSDSNNESASEQQTANSQAQAGELQ</sequence>
<dbReference type="InterPro" id="IPR018704">
    <property type="entry name" value="SecYEG/CpoB_TPR"/>
</dbReference>
<feature type="compositionally biased region" description="Low complexity" evidence="9">
    <location>
        <begin position="218"/>
        <end position="236"/>
    </location>
</feature>
<evidence type="ECO:0000256" key="1">
    <source>
        <dbReference type="ARBA" id="ARBA00004401"/>
    </source>
</evidence>
<evidence type="ECO:0000313" key="11">
    <source>
        <dbReference type="EMBL" id="MET1256260.1"/>
    </source>
</evidence>
<keyword evidence="3" id="KW-0812">Transmembrane</keyword>
<dbReference type="Gene3D" id="1.25.40.10">
    <property type="entry name" value="Tetratricopeptide repeat domain"/>
    <property type="match status" value="1"/>
</dbReference>
<comment type="similarity">
    <text evidence="7">Belongs to the YfgM family.</text>
</comment>
<evidence type="ECO:0000259" key="10">
    <source>
        <dbReference type="Pfam" id="PF09976"/>
    </source>
</evidence>
<evidence type="ECO:0000256" key="5">
    <source>
        <dbReference type="ARBA" id="ARBA00023136"/>
    </source>
</evidence>
<accession>A0ABV2BWF9</accession>
<evidence type="ECO:0000256" key="2">
    <source>
        <dbReference type="ARBA" id="ARBA00022475"/>
    </source>
</evidence>
<gene>
    <name evidence="11" type="ORF">ABVT43_14055</name>
</gene>
<evidence type="ECO:0000313" key="12">
    <source>
        <dbReference type="Proteomes" id="UP001548189"/>
    </source>
</evidence>
<comment type="caution">
    <text evidence="11">The sequence shown here is derived from an EMBL/GenBank/DDBJ whole genome shotgun (WGS) entry which is preliminary data.</text>
</comment>
<dbReference type="Proteomes" id="UP001548189">
    <property type="component" value="Unassembled WGS sequence"/>
</dbReference>
<keyword evidence="6" id="KW-0143">Chaperone</keyword>
<dbReference type="RefSeq" id="WP_353896846.1">
    <property type="nucleotide sequence ID" value="NZ_JBEVCJ010000019.1"/>
</dbReference>
<dbReference type="InterPro" id="IPR026039">
    <property type="entry name" value="YfgM"/>
</dbReference>
<comment type="subcellular location">
    <subcellularLocation>
        <location evidence="1">Cell membrane</location>
        <topology evidence="1">Single-pass type II membrane protein</topology>
    </subcellularLocation>
</comment>
<evidence type="ECO:0000256" key="4">
    <source>
        <dbReference type="ARBA" id="ARBA00022989"/>
    </source>
</evidence>
<evidence type="ECO:0000256" key="8">
    <source>
        <dbReference type="ARBA" id="ARBA00024235"/>
    </source>
</evidence>
<dbReference type="Pfam" id="PF09976">
    <property type="entry name" value="TPR_21"/>
    <property type="match status" value="1"/>
</dbReference>
<dbReference type="InterPro" id="IPR011990">
    <property type="entry name" value="TPR-like_helical_dom_sf"/>
</dbReference>
<feature type="region of interest" description="Disordered" evidence="9">
    <location>
        <begin position="218"/>
        <end position="264"/>
    </location>
</feature>
<dbReference type="SUPFAM" id="SSF48452">
    <property type="entry name" value="TPR-like"/>
    <property type="match status" value="1"/>
</dbReference>
<dbReference type="PANTHER" id="PTHR38035">
    <property type="entry name" value="UPF0070 PROTEIN YFGM"/>
    <property type="match status" value="1"/>
</dbReference>
<dbReference type="PANTHER" id="PTHR38035:SF1">
    <property type="entry name" value="ANCILLARY SECYEG TRANSLOCON SUBUNIT"/>
    <property type="match status" value="1"/>
</dbReference>
<keyword evidence="4" id="KW-1133">Transmembrane helix</keyword>